<evidence type="ECO:0000313" key="1">
    <source>
        <dbReference type="EMBL" id="MBK1865454.1"/>
    </source>
</evidence>
<dbReference type="EMBL" id="JAENHL010000004">
    <property type="protein sequence ID" value="MBK1865454.1"/>
    <property type="molecule type" value="Genomic_DNA"/>
</dbReference>
<keyword evidence="2" id="KW-1185">Reference proteome</keyword>
<accession>A0ACC5QYK5</accession>
<proteinExistence type="predicted"/>
<comment type="caution">
    <text evidence="1">The sequence shown here is derived from an EMBL/GenBank/DDBJ whole genome shotgun (WGS) entry which is preliminary data.</text>
</comment>
<organism evidence="1 2">
    <name type="scientific">Taklimakanibacter albus</name>
    <dbReference type="NCBI Taxonomy" id="2800327"/>
    <lineage>
        <taxon>Bacteria</taxon>
        <taxon>Pseudomonadati</taxon>
        <taxon>Pseudomonadota</taxon>
        <taxon>Alphaproteobacteria</taxon>
        <taxon>Hyphomicrobiales</taxon>
        <taxon>Aestuariivirgaceae</taxon>
        <taxon>Taklimakanibacter</taxon>
    </lineage>
</organism>
<reference evidence="1" key="1">
    <citation type="submission" date="2021-01" db="EMBL/GenBank/DDBJ databases">
        <authorList>
            <person name="Sun Q."/>
        </authorList>
    </citation>
    <scope>NUCLEOTIDE SEQUENCE</scope>
    <source>
        <strain evidence="1">YIM B02566</strain>
    </source>
</reference>
<keyword evidence="1" id="KW-0132">Cell division</keyword>
<evidence type="ECO:0000313" key="2">
    <source>
        <dbReference type="Proteomes" id="UP000616151"/>
    </source>
</evidence>
<protein>
    <submittedName>
        <fullName evidence="1">Cell division protein FtsA</fullName>
    </submittedName>
</protein>
<keyword evidence="1" id="KW-0131">Cell cycle</keyword>
<sequence>MTVIELPVKGDAKPPVAAKGSVVAALDIGATKISCLIGEVVSQNRRSADGKEAAALRVLGFGCQASRGTRNGAIVDLDQAERAIRLAVDAAEKMAKRTITSVFVNVAGGRPQSNSYAASIPTETGQVSPGDVEAATRAALAQGHQAGRRTLHTALAQFHLDDARGVMEPVGMFGTTLTAEVNVVSAEPAALRNLALVIERCHLSVADYVVAPYAASRSVLAEDEIKLGVTLIDMGGSTTGIASFHDGHLVFADVIPIGGMHITHDIARGLSTTIAHAERMKTLWGSAMATVLDDRETVAVPLLGERGVDTIYHAPKSMLTGIIKPRLEEILEMVRDRLDKASFAKLAGSRVVLTGGGSELTGAREIAAQWLNRQIRLGAPLPVAGMPEAARSPAFATAYGLLNYALKPDIHHAAAIARQAMKEAEAGYLRRVGKWIADSF</sequence>
<gene>
    <name evidence="1" type="primary">ftsA</name>
    <name evidence="1" type="ORF">JHL16_03755</name>
</gene>
<dbReference type="Proteomes" id="UP000616151">
    <property type="component" value="Unassembled WGS sequence"/>
</dbReference>
<name>A0ACC5QYK5_9HYPH</name>